<gene>
    <name evidence="2" type="ORF">METZ01_LOCUS277777</name>
</gene>
<accession>A0A382KN91</accession>
<evidence type="ECO:0000313" key="2">
    <source>
        <dbReference type="EMBL" id="SVC24923.1"/>
    </source>
</evidence>
<reference evidence="2" key="1">
    <citation type="submission" date="2018-05" db="EMBL/GenBank/DDBJ databases">
        <authorList>
            <person name="Lanie J.A."/>
            <person name="Ng W.-L."/>
            <person name="Kazmierczak K.M."/>
            <person name="Andrzejewski T.M."/>
            <person name="Davidsen T.M."/>
            <person name="Wayne K.J."/>
            <person name="Tettelin H."/>
            <person name="Glass J.I."/>
            <person name="Rusch D."/>
            <person name="Podicherti R."/>
            <person name="Tsui H.-C.T."/>
            <person name="Winkler M.E."/>
        </authorList>
    </citation>
    <scope>NUCLEOTIDE SEQUENCE</scope>
</reference>
<name>A0A382KN91_9ZZZZ</name>
<feature type="transmembrane region" description="Helical" evidence="1">
    <location>
        <begin position="12"/>
        <end position="29"/>
    </location>
</feature>
<keyword evidence="1" id="KW-0472">Membrane</keyword>
<protein>
    <submittedName>
        <fullName evidence="2">Uncharacterized protein</fullName>
    </submittedName>
</protein>
<proteinExistence type="predicted"/>
<dbReference type="AlphaFoldDB" id="A0A382KN91"/>
<keyword evidence="1" id="KW-1133">Transmembrane helix</keyword>
<keyword evidence="1" id="KW-0812">Transmembrane</keyword>
<evidence type="ECO:0000256" key="1">
    <source>
        <dbReference type="SAM" id="Phobius"/>
    </source>
</evidence>
<organism evidence="2">
    <name type="scientific">marine metagenome</name>
    <dbReference type="NCBI Taxonomy" id="408172"/>
    <lineage>
        <taxon>unclassified sequences</taxon>
        <taxon>metagenomes</taxon>
        <taxon>ecological metagenomes</taxon>
    </lineage>
</organism>
<sequence>MYRYNVKLDYVVMKEVSLVAYLVSFLSIIKRQA</sequence>
<dbReference type="EMBL" id="UINC01081256">
    <property type="protein sequence ID" value="SVC24923.1"/>
    <property type="molecule type" value="Genomic_DNA"/>
</dbReference>